<protein>
    <submittedName>
        <fullName evidence="2">Uncharacterized protein</fullName>
    </submittedName>
</protein>
<evidence type="ECO:0000256" key="1">
    <source>
        <dbReference type="SAM" id="Phobius"/>
    </source>
</evidence>
<keyword evidence="3" id="KW-1185">Reference proteome</keyword>
<dbReference type="Proteomes" id="UP000050280">
    <property type="component" value="Unassembled WGS sequence"/>
</dbReference>
<reference evidence="2 3" key="1">
    <citation type="submission" date="2015-09" db="EMBL/GenBank/DDBJ databases">
        <title>Genome sequence of the marine flavobacterium Croceitalea dokdonensis DOKDO 023 that contains proton- and sodium-pumping rhodopsins.</title>
        <authorList>
            <person name="Kwon S.-K."/>
            <person name="Lee H.K."/>
            <person name="Kwak M.-J."/>
            <person name="Kim J.F."/>
        </authorList>
    </citation>
    <scope>NUCLEOTIDE SEQUENCE [LARGE SCALE GENOMIC DNA]</scope>
    <source>
        <strain evidence="2 3">DOKDO 023</strain>
    </source>
</reference>
<dbReference type="AlphaFoldDB" id="A0A0N8H3C3"/>
<name>A0A0N8H3C3_9FLAO</name>
<proteinExistence type="predicted"/>
<accession>A0A0N8H3C3</accession>
<keyword evidence="1" id="KW-0472">Membrane</keyword>
<gene>
    <name evidence="2" type="ORF">I595_3732</name>
</gene>
<dbReference type="EMBL" id="LDJX01000016">
    <property type="protein sequence ID" value="KPM30172.1"/>
    <property type="molecule type" value="Genomic_DNA"/>
</dbReference>
<dbReference type="OrthoDB" id="1362010at2"/>
<comment type="caution">
    <text evidence="2">The sequence shown here is derived from an EMBL/GenBank/DDBJ whole genome shotgun (WGS) entry which is preliminary data.</text>
</comment>
<keyword evidence="1" id="KW-1133">Transmembrane helix</keyword>
<evidence type="ECO:0000313" key="3">
    <source>
        <dbReference type="Proteomes" id="UP000050280"/>
    </source>
</evidence>
<organism evidence="2 3">
    <name type="scientific">Croceitalea dokdonensis DOKDO 023</name>
    <dbReference type="NCBI Taxonomy" id="1300341"/>
    <lineage>
        <taxon>Bacteria</taxon>
        <taxon>Pseudomonadati</taxon>
        <taxon>Bacteroidota</taxon>
        <taxon>Flavobacteriia</taxon>
        <taxon>Flavobacteriales</taxon>
        <taxon>Flavobacteriaceae</taxon>
        <taxon>Croceitalea</taxon>
    </lineage>
</organism>
<sequence length="130" mass="15315">MNKRLKYGLLILGIGIITVFGIIGFGLYSMEIEDHYGDVQKLYYESENGDIIVNKTTSEFGIIEKNWKRINIRTQKKDSTDLYNWVYQNGTENKTEIYRAKNEEYKLNHITYSELKKLIDDSEFELISKN</sequence>
<keyword evidence="1" id="KW-0812">Transmembrane</keyword>
<feature type="transmembrane region" description="Helical" evidence="1">
    <location>
        <begin position="7"/>
        <end position="28"/>
    </location>
</feature>
<evidence type="ECO:0000313" key="2">
    <source>
        <dbReference type="EMBL" id="KPM30172.1"/>
    </source>
</evidence>
<dbReference type="RefSeq" id="WP_054560651.1">
    <property type="nucleotide sequence ID" value="NZ_LDJX01000016.1"/>
</dbReference>